<proteinExistence type="predicted"/>
<evidence type="ECO:0000313" key="1">
    <source>
        <dbReference type="EMBL" id="BDX08411.1"/>
    </source>
</evidence>
<keyword evidence="2" id="KW-1185">Reference proteome</keyword>
<gene>
    <name evidence="1" type="ORF">MACH26_39320</name>
</gene>
<organism evidence="1 2">
    <name type="scientific">Planctobacterium marinum</name>
    <dbReference type="NCBI Taxonomy" id="1631968"/>
    <lineage>
        <taxon>Bacteria</taxon>
        <taxon>Pseudomonadati</taxon>
        <taxon>Pseudomonadota</taxon>
        <taxon>Gammaproteobacteria</taxon>
        <taxon>Alteromonadales</taxon>
        <taxon>Alteromonadaceae</taxon>
        <taxon>Planctobacterium</taxon>
    </lineage>
</organism>
<name>A0AA48HP72_9ALTE</name>
<reference evidence="1" key="1">
    <citation type="submission" date="2023-01" db="EMBL/GenBank/DDBJ databases">
        <title>Complete genome sequence of Planctobacterium marinum strain Dej080120_11.</title>
        <authorList>
            <person name="Ueki S."/>
            <person name="Maruyama F."/>
        </authorList>
    </citation>
    <scope>NUCLEOTIDE SEQUENCE</scope>
    <source>
        <strain evidence="1">Dej080120_11</strain>
    </source>
</reference>
<dbReference type="SUPFAM" id="SSF101898">
    <property type="entry name" value="NHL repeat"/>
    <property type="match status" value="1"/>
</dbReference>
<evidence type="ECO:0008006" key="3">
    <source>
        <dbReference type="Google" id="ProtNLM"/>
    </source>
</evidence>
<dbReference type="EMBL" id="AP027272">
    <property type="protein sequence ID" value="BDX08411.1"/>
    <property type="molecule type" value="Genomic_DNA"/>
</dbReference>
<protein>
    <recommendedName>
        <fullName evidence="3">Phytase-like domain-containing protein</fullName>
    </recommendedName>
</protein>
<accession>A0AA48HP72</accession>
<evidence type="ECO:0000313" key="2">
    <source>
        <dbReference type="Proteomes" id="UP001333710"/>
    </source>
</evidence>
<sequence>MQLRSYWLDDTQGGVLLDPQTSGLSVWRDELLVTIADGSAHSSQVLKLIVLDPKQNRVTHKYPIAVAPTVADSCFGEYMTERPDLEALVVDPHNDKVFYTVTEDASRYQLTQACAEQYKNSGATPYPTLLVRLELNADESAVTMTHVRPIQYTADMQVGNYPNDGIEGMTFGKGQTLYLALEKDAQYQARIFSVELKDSFWQSSDWAPVKDEQLLVPVFDEQVPHPINALTWYEDEQQAWIVAAARNDNELWLIDPDKRQETKRIKLAFLAETKSKDDACGNYEAMNNYSIEGVAAGSDVLWLVNDPWKQNYHKNIQCEANRARYEKMAPLMTKISWQNLLTKK</sequence>
<dbReference type="KEGG" id="pmaw:MACH26_39320"/>
<dbReference type="AlphaFoldDB" id="A0AA48HP72"/>
<dbReference type="Proteomes" id="UP001333710">
    <property type="component" value="Chromosome"/>
</dbReference>